<sequence>MKIIHFVFVIGVILQLNSRLFAQEKDYVRQYFFSDKLITALKIAERSEYMPLVVADILDTYEMGKIDIAKLQFIKQTNINLNGSDTLNMVIAKLDESLPEVIYKSWVILIDYKKEKAHL</sequence>
<comment type="caution">
    <text evidence="1">The sequence shown here is derived from an EMBL/GenBank/DDBJ whole genome shotgun (WGS) entry which is preliminary data.</text>
</comment>
<keyword evidence="2" id="KW-1185">Reference proteome</keyword>
<dbReference type="AlphaFoldDB" id="A0AAW9SCH0"/>
<reference evidence="1 2" key="1">
    <citation type="submission" date="2024-04" db="EMBL/GenBank/DDBJ databases">
        <title>Novel genus in family Flammeovirgaceae.</title>
        <authorList>
            <person name="Nguyen T.H."/>
            <person name="Vuong T.Q."/>
            <person name="Le H."/>
            <person name="Kim S.-G."/>
        </authorList>
    </citation>
    <scope>NUCLEOTIDE SEQUENCE [LARGE SCALE GENOMIC DNA]</scope>
    <source>
        <strain evidence="1 2">JCM 23209</strain>
    </source>
</reference>
<organism evidence="1 2">
    <name type="scientific">Rapidithrix thailandica</name>
    <dbReference type="NCBI Taxonomy" id="413964"/>
    <lineage>
        <taxon>Bacteria</taxon>
        <taxon>Pseudomonadati</taxon>
        <taxon>Bacteroidota</taxon>
        <taxon>Cytophagia</taxon>
        <taxon>Cytophagales</taxon>
        <taxon>Flammeovirgaceae</taxon>
        <taxon>Rapidithrix</taxon>
    </lineage>
</organism>
<accession>A0AAW9SCH0</accession>
<gene>
    <name evidence="1" type="ORF">AAG747_19175</name>
</gene>
<name>A0AAW9SCH0_9BACT</name>
<dbReference type="Proteomes" id="UP001403385">
    <property type="component" value="Unassembled WGS sequence"/>
</dbReference>
<protein>
    <submittedName>
        <fullName evidence="1">Uncharacterized protein</fullName>
    </submittedName>
</protein>
<evidence type="ECO:0000313" key="2">
    <source>
        <dbReference type="Proteomes" id="UP001403385"/>
    </source>
</evidence>
<proteinExistence type="predicted"/>
<dbReference type="EMBL" id="JBDKWZ010000011">
    <property type="protein sequence ID" value="MEN7550054.1"/>
    <property type="molecule type" value="Genomic_DNA"/>
</dbReference>
<dbReference type="RefSeq" id="WP_346822827.1">
    <property type="nucleotide sequence ID" value="NZ_JBDKWZ010000011.1"/>
</dbReference>
<evidence type="ECO:0000313" key="1">
    <source>
        <dbReference type="EMBL" id="MEN7550054.1"/>
    </source>
</evidence>